<organism evidence="1 2">
    <name type="scientific">Trichonephila inaurata madagascariensis</name>
    <dbReference type="NCBI Taxonomy" id="2747483"/>
    <lineage>
        <taxon>Eukaryota</taxon>
        <taxon>Metazoa</taxon>
        <taxon>Ecdysozoa</taxon>
        <taxon>Arthropoda</taxon>
        <taxon>Chelicerata</taxon>
        <taxon>Arachnida</taxon>
        <taxon>Araneae</taxon>
        <taxon>Araneomorphae</taxon>
        <taxon>Entelegynae</taxon>
        <taxon>Araneoidea</taxon>
        <taxon>Nephilidae</taxon>
        <taxon>Trichonephila</taxon>
        <taxon>Trichonephila inaurata</taxon>
    </lineage>
</organism>
<dbReference type="Proteomes" id="UP000886998">
    <property type="component" value="Unassembled WGS sequence"/>
</dbReference>
<dbReference type="PANTHER" id="PTHR47331:SF1">
    <property type="entry name" value="GAG-LIKE PROTEIN"/>
    <property type="match status" value="1"/>
</dbReference>
<accession>A0A8X6Y3J9</accession>
<dbReference type="InterPro" id="IPR008042">
    <property type="entry name" value="Retrotrans_Pao"/>
</dbReference>
<evidence type="ECO:0000313" key="2">
    <source>
        <dbReference type="Proteomes" id="UP000886998"/>
    </source>
</evidence>
<comment type="caution">
    <text evidence="1">The sequence shown here is derived from an EMBL/GenBank/DDBJ whole genome shotgun (WGS) entry which is preliminary data.</text>
</comment>
<reference evidence="1" key="1">
    <citation type="submission" date="2020-08" db="EMBL/GenBank/DDBJ databases">
        <title>Multicomponent nature underlies the extraordinary mechanical properties of spider dragline silk.</title>
        <authorList>
            <person name="Kono N."/>
            <person name="Nakamura H."/>
            <person name="Mori M."/>
            <person name="Yoshida Y."/>
            <person name="Ohtoshi R."/>
            <person name="Malay A.D."/>
            <person name="Moran D.A.P."/>
            <person name="Tomita M."/>
            <person name="Numata K."/>
            <person name="Arakawa K."/>
        </authorList>
    </citation>
    <scope>NUCLEOTIDE SEQUENCE</scope>
</reference>
<sequence>MLQAVGKIFDPLELTSSFTVRMKCIIQDLWSEEIQWVDPLLTHIEKEWKKWGEEIPHLGSLKIPRFVLDFTLLEDDVELHSFCDASKKAEGAAIYLGTESNNGIFVKLVTSKSRAAPLKCVTLQRLELLGSLVTACLACKVKRFVNLKKSC</sequence>
<name>A0A8X6Y3J9_9ARAC</name>
<dbReference type="EMBL" id="BMAV01015404">
    <property type="protein sequence ID" value="GFY64782.1"/>
    <property type="molecule type" value="Genomic_DNA"/>
</dbReference>
<dbReference type="PANTHER" id="PTHR47331">
    <property type="entry name" value="PHD-TYPE DOMAIN-CONTAINING PROTEIN"/>
    <property type="match status" value="1"/>
</dbReference>
<evidence type="ECO:0000313" key="1">
    <source>
        <dbReference type="EMBL" id="GFY64782.1"/>
    </source>
</evidence>
<gene>
    <name evidence="1" type="primary">AVEN_153829_1</name>
    <name evidence="1" type="ORF">TNIN_107641</name>
</gene>
<keyword evidence="2" id="KW-1185">Reference proteome</keyword>
<dbReference type="Pfam" id="PF05380">
    <property type="entry name" value="Peptidase_A17"/>
    <property type="match status" value="1"/>
</dbReference>
<proteinExistence type="predicted"/>
<dbReference type="OrthoDB" id="8057024at2759"/>
<dbReference type="AlphaFoldDB" id="A0A8X6Y3J9"/>
<protein>
    <submittedName>
        <fullName evidence="1">Integrase catalytic domain-containing protein</fullName>
    </submittedName>
</protein>